<accession>A0A9W7GBF6</accession>
<evidence type="ECO:0000313" key="1">
    <source>
        <dbReference type="EMBL" id="GMI40178.1"/>
    </source>
</evidence>
<organism evidence="1 2">
    <name type="scientific">Triparma columacea</name>
    <dbReference type="NCBI Taxonomy" id="722753"/>
    <lineage>
        <taxon>Eukaryota</taxon>
        <taxon>Sar</taxon>
        <taxon>Stramenopiles</taxon>
        <taxon>Ochrophyta</taxon>
        <taxon>Bolidophyceae</taxon>
        <taxon>Parmales</taxon>
        <taxon>Triparmaceae</taxon>
        <taxon>Triparma</taxon>
    </lineage>
</organism>
<proteinExistence type="predicted"/>
<dbReference type="Proteomes" id="UP001165065">
    <property type="component" value="Unassembled WGS sequence"/>
</dbReference>
<keyword evidence="2" id="KW-1185">Reference proteome</keyword>
<reference evidence="2" key="1">
    <citation type="journal article" date="2023" name="Commun. Biol.">
        <title>Genome analysis of Parmales, the sister group of diatoms, reveals the evolutionary specialization of diatoms from phago-mixotrophs to photoautotrophs.</title>
        <authorList>
            <person name="Ban H."/>
            <person name="Sato S."/>
            <person name="Yoshikawa S."/>
            <person name="Yamada K."/>
            <person name="Nakamura Y."/>
            <person name="Ichinomiya M."/>
            <person name="Sato N."/>
            <person name="Blanc-Mathieu R."/>
            <person name="Endo H."/>
            <person name="Kuwata A."/>
            <person name="Ogata H."/>
        </authorList>
    </citation>
    <scope>NUCLEOTIDE SEQUENCE [LARGE SCALE GENOMIC DNA]</scope>
</reference>
<dbReference type="AlphaFoldDB" id="A0A9W7GBF6"/>
<name>A0A9W7GBF6_9STRA</name>
<dbReference type="EMBL" id="BRYA01000122">
    <property type="protein sequence ID" value="GMI40178.1"/>
    <property type="molecule type" value="Genomic_DNA"/>
</dbReference>
<protein>
    <submittedName>
        <fullName evidence="1">Uncharacterized protein</fullName>
    </submittedName>
</protein>
<gene>
    <name evidence="1" type="ORF">TrCOL_g2101</name>
</gene>
<comment type="caution">
    <text evidence="1">The sequence shown here is derived from an EMBL/GenBank/DDBJ whole genome shotgun (WGS) entry which is preliminary data.</text>
</comment>
<evidence type="ECO:0000313" key="2">
    <source>
        <dbReference type="Proteomes" id="UP001165065"/>
    </source>
</evidence>
<sequence>MSRIPHLEWSSTQSSILTADNSALSHWKRVPFTKEELPHHHLASGTSRGAFESFAEEQPRGHPVVGAWSRTLFTGAYSHTTDADETCFNLQALGWFIDFRLPLSKPAFRANSLSELSPEELRAYARQHIFGGYTRVELNTGSLPVATRHHVIDWNYLRDSRPIPNKWRVRMQRNNNVWREVAFAKDEEGEPYYWEKWERMLGDGGGGEYAAFRRRGDFDGIIVCVGGYFNYLFPRRGGALSDMEGSPVSVVDKLVEAGDLEGARAVLSIRGGHGVIVDGNWVVKRSISPWEEGRTFLSSNDVALEASGARECKIKGEVWDIVEESRPGYVESLFGGAVKGRHWQQSNL</sequence>
<dbReference type="OrthoDB" id="40547at2759"/>